<dbReference type="AlphaFoldDB" id="A0A6I6FCJ4"/>
<reference evidence="3 4" key="1">
    <citation type="submission" date="2018-12" db="EMBL/GenBank/DDBJ databases">
        <title>Complete genome sequence of Streptomyces ficellus NRRL8067, the producer of ficellomycin, feldamycin and nojirimycin.</title>
        <authorList>
            <person name="Zhang H."/>
            <person name="Yue R."/>
            <person name="Liu Y."/>
            <person name="Li M."/>
            <person name="Mu H."/>
            <person name="Zhang J."/>
        </authorList>
    </citation>
    <scope>NUCLEOTIDE SEQUENCE [LARGE SCALE GENOMIC DNA]</scope>
    <source>
        <strain evidence="3 4">NRRL 8067</strain>
    </source>
</reference>
<evidence type="ECO:0000313" key="4">
    <source>
        <dbReference type="Proteomes" id="UP000422572"/>
    </source>
</evidence>
<evidence type="ECO:0000313" key="3">
    <source>
        <dbReference type="EMBL" id="QGV78637.1"/>
    </source>
</evidence>
<feature type="domain" description="Cyclic nucleotide-binding" evidence="2">
    <location>
        <begin position="98"/>
        <end position="201"/>
    </location>
</feature>
<dbReference type="InterPro" id="IPR000595">
    <property type="entry name" value="cNMP-bd_dom"/>
</dbReference>
<dbReference type="PROSITE" id="PS50042">
    <property type="entry name" value="CNMP_BINDING_3"/>
    <property type="match status" value="1"/>
</dbReference>
<feature type="region of interest" description="Disordered" evidence="1">
    <location>
        <begin position="1"/>
        <end position="25"/>
    </location>
</feature>
<dbReference type="GO" id="GO:0003700">
    <property type="term" value="F:DNA-binding transcription factor activity"/>
    <property type="evidence" value="ECO:0007669"/>
    <property type="project" value="TreeGrafter"/>
</dbReference>
<dbReference type="PANTHER" id="PTHR24567">
    <property type="entry name" value="CRP FAMILY TRANSCRIPTIONAL REGULATORY PROTEIN"/>
    <property type="match status" value="1"/>
</dbReference>
<dbReference type="KEGG" id="sfic:EIZ62_10570"/>
<protein>
    <submittedName>
        <fullName evidence="3">Cyclic nucleotide-binding domain-containing protein</fullName>
    </submittedName>
</protein>
<organism evidence="3 4">
    <name type="scientific">Streptomyces ficellus</name>
    <dbReference type="NCBI Taxonomy" id="1977088"/>
    <lineage>
        <taxon>Bacteria</taxon>
        <taxon>Bacillati</taxon>
        <taxon>Actinomycetota</taxon>
        <taxon>Actinomycetes</taxon>
        <taxon>Kitasatosporales</taxon>
        <taxon>Streptomycetaceae</taxon>
        <taxon>Streptomyces</taxon>
    </lineage>
</organism>
<accession>A0A6I6FCJ4</accession>
<dbReference type="InterPro" id="IPR049817">
    <property type="entry name" value="Encap_f2b"/>
</dbReference>
<dbReference type="PANTHER" id="PTHR24567:SF74">
    <property type="entry name" value="HTH-TYPE TRANSCRIPTIONAL REGULATOR ARCR"/>
    <property type="match status" value="1"/>
</dbReference>
<proteinExistence type="predicted"/>
<dbReference type="Gene3D" id="2.60.120.10">
    <property type="entry name" value="Jelly Rolls"/>
    <property type="match status" value="1"/>
</dbReference>
<dbReference type="InterPro" id="IPR018490">
    <property type="entry name" value="cNMP-bd_dom_sf"/>
</dbReference>
<dbReference type="RefSeq" id="WP_156692433.1">
    <property type="nucleotide sequence ID" value="NZ_CP034279.1"/>
</dbReference>
<dbReference type="InterPro" id="IPR050397">
    <property type="entry name" value="Env_Response_Regulators"/>
</dbReference>
<dbReference type="CDD" id="cd00038">
    <property type="entry name" value="CAP_ED"/>
    <property type="match status" value="1"/>
</dbReference>
<dbReference type="Pfam" id="PF19307">
    <property type="entry name" value="SrpI-like"/>
    <property type="match status" value="1"/>
</dbReference>
<name>A0A6I6FCJ4_9ACTN</name>
<dbReference type="InterPro" id="IPR045641">
    <property type="entry name" value="SrpI-like"/>
</dbReference>
<dbReference type="GO" id="GO:0005829">
    <property type="term" value="C:cytosol"/>
    <property type="evidence" value="ECO:0007669"/>
    <property type="project" value="TreeGrafter"/>
</dbReference>
<feature type="compositionally biased region" description="Polar residues" evidence="1">
    <location>
        <begin position="13"/>
        <end position="22"/>
    </location>
</feature>
<dbReference type="Pfam" id="PF00027">
    <property type="entry name" value="cNMP_binding"/>
    <property type="match status" value="1"/>
</dbReference>
<evidence type="ECO:0000256" key="1">
    <source>
        <dbReference type="SAM" id="MobiDB-lite"/>
    </source>
</evidence>
<dbReference type="Proteomes" id="UP000422572">
    <property type="component" value="Chromosome"/>
</dbReference>
<evidence type="ECO:0000259" key="2">
    <source>
        <dbReference type="PROSITE" id="PS50042"/>
    </source>
</evidence>
<dbReference type="InterPro" id="IPR014710">
    <property type="entry name" value="RmlC-like_jellyroll"/>
</dbReference>
<dbReference type="NCBIfam" id="NF041163">
    <property type="entry name" value="encap_f2b"/>
    <property type="match status" value="1"/>
</dbReference>
<dbReference type="SUPFAM" id="SSF51206">
    <property type="entry name" value="cAMP-binding domain-like"/>
    <property type="match status" value="1"/>
</dbReference>
<dbReference type="EMBL" id="CP034279">
    <property type="protein sequence ID" value="QGV78637.1"/>
    <property type="molecule type" value="Genomic_DNA"/>
</dbReference>
<keyword evidence="4" id="KW-1185">Reference proteome</keyword>
<sequence>MSVGSVGEETRSEQASPQQSLGTAAARNLATTTKSVPQMQEITSRWLLRTLPWVQVQGGTYRVNRRLSYSVGDGRVTFVQTGERVAVIPNELRELPCLRTYEDDAALTELAQRCTQREFAAGEVIVEAGGQADRVFLLAHGRVEQVGTGPYGDEAVLGVLADGAYFGDGCLADRDATWEWTARAATACTVLELTRADVTNLAERAESLAGHLAALASLPHQRTNTHGEKAIDLSAGHVGEAVVPHTYVDYEAAPREYELSVAQTVLKVHSRVADLYNQPMNQTEQQLRLTVEALRERQEHELINNKEFGLLANCDYGQRLQPHDGAPSPDDMDELLSRRRGSKMFLAHPRAIAAFGRECNRRGLVPGSVDVAGHQIPAWRGVPIFPCSKIPVSDARTTSILCMRTGEDEQGVIGLHQTGLPDEIEPSLSVRFMGIDEQAIISYLVTAYYSAAILVPDALGVLENVEVSRWR</sequence>
<dbReference type="OrthoDB" id="181419at2"/>
<gene>
    <name evidence="3" type="ORF">EIZ62_10570</name>
</gene>
<dbReference type="SMART" id="SM00100">
    <property type="entry name" value="cNMP"/>
    <property type="match status" value="1"/>
</dbReference>